<feature type="compositionally biased region" description="Polar residues" evidence="6">
    <location>
        <begin position="503"/>
        <end position="515"/>
    </location>
</feature>
<feature type="compositionally biased region" description="Low complexity" evidence="6">
    <location>
        <begin position="564"/>
        <end position="582"/>
    </location>
</feature>
<dbReference type="GO" id="GO:0097191">
    <property type="term" value="P:extrinsic apoptotic signaling pathway"/>
    <property type="evidence" value="ECO:0007669"/>
    <property type="project" value="TreeGrafter"/>
</dbReference>
<dbReference type="SUPFAM" id="SSF57586">
    <property type="entry name" value="TNF receptor-like"/>
    <property type="match status" value="2"/>
</dbReference>
<dbReference type="GO" id="GO:0051044">
    <property type="term" value="P:positive regulation of membrane protein ectodomain proteolysis"/>
    <property type="evidence" value="ECO:0007669"/>
    <property type="project" value="TreeGrafter"/>
</dbReference>
<dbReference type="Pfam" id="PF00020">
    <property type="entry name" value="TNFR_c6"/>
    <property type="match status" value="2"/>
</dbReference>
<keyword evidence="4" id="KW-0325">Glycoprotein</keyword>
<keyword evidence="7" id="KW-0472">Membrane</keyword>
<dbReference type="PANTHER" id="PTHR47386:SF1">
    <property type="entry name" value="TUMOR NECROSIS FACTOR RECEPTOR SUPERFAMILY MEMBER 1B"/>
    <property type="match status" value="1"/>
</dbReference>
<dbReference type="PRINTS" id="PR01680">
    <property type="entry name" value="TNFACTORR6"/>
</dbReference>
<keyword evidence="7" id="KW-0812">Transmembrane</keyword>
<dbReference type="PROSITE" id="PS50050">
    <property type="entry name" value="TNFR_NGFR_2"/>
    <property type="match status" value="4"/>
</dbReference>
<evidence type="ECO:0000256" key="5">
    <source>
        <dbReference type="PROSITE-ProRule" id="PRU00206"/>
    </source>
</evidence>
<dbReference type="InterPro" id="IPR001368">
    <property type="entry name" value="TNFR/NGFR_Cys_rich_reg"/>
</dbReference>
<feature type="domain" description="TNFR-Cys" evidence="8">
    <location>
        <begin position="185"/>
        <end position="223"/>
    </location>
</feature>
<dbReference type="GO" id="GO:0008630">
    <property type="term" value="P:intrinsic apoptotic signaling pathway in response to DNA damage"/>
    <property type="evidence" value="ECO:0007669"/>
    <property type="project" value="TreeGrafter"/>
</dbReference>
<evidence type="ECO:0000259" key="8">
    <source>
        <dbReference type="PROSITE" id="PS50050"/>
    </source>
</evidence>
<keyword evidence="10" id="KW-1185">Reference proteome</keyword>
<feature type="disulfide bond" evidence="5">
    <location>
        <begin position="226"/>
        <end position="241"/>
    </location>
</feature>
<feature type="compositionally biased region" description="Polar residues" evidence="6">
    <location>
        <begin position="636"/>
        <end position="646"/>
    </location>
</feature>
<dbReference type="CDD" id="cd15835">
    <property type="entry name" value="TNFRSF1B_teleost"/>
    <property type="match status" value="1"/>
</dbReference>
<sequence>MSSPGRVDALRERNQHLLNELKRQREKLERLSGRGQNRKRDREDEAEEERRRPEETATRTEGDRGAARAALLKPTVRFADARERQTCVQRTVSTPPATSTHGGAAQHADPSDVLKDSDMCLQVQDGLRDTRLHNNTKSCLVKNLEEQCIMCFKETMKDILVLLALLTVRTNKVCSQPYEADSDGKCRNPTAEYLLDDSDLCCKKCPPGHRLLQMCSVNDETVCQPCDPGQYMQTWNYAKNCLPCNKCKLSKGLQYALNCSYTTRTRCMCQPGMYCMMESEDHCTECRKYTRCKPGHGVRVPGTAKSDVRCEQCPDGMFSDTHSSTDPCRPHTNCHGAAVRKANATSDTVCEREVVTATLLQDTTKEHRNGIVSTNAKTIRSTVFTISDSTLSVRPSVTKEVFNHSTENLLPHKVPDIKLAAAIAGAVGFLLLFIIIILGFLFKLVRKKDAARFHPKLDANGNCESVDEQIISTAGYLEETLLTAFTVNSPEQQCLLEGAGSCSDYSQPSSNTETLTRTDDCNGHESVGPLQSTLALNNPNSGPFLSEPMTLISNAGPVTPQPSGPSQSSSQSSSPQIISPVTTSPHVNVNITFHIGNGSCGTPPVMPMESNNHLPFGEEEQSISIPQQEDGKHSLRSVQDSESYSV</sequence>
<dbReference type="GO" id="GO:0042129">
    <property type="term" value="P:regulation of T cell proliferation"/>
    <property type="evidence" value="ECO:0007669"/>
    <property type="project" value="TreeGrafter"/>
</dbReference>
<keyword evidence="3 5" id="KW-1015">Disulfide bond</keyword>
<dbReference type="Gene3D" id="2.10.50.10">
    <property type="entry name" value="Tumor Necrosis Factor Receptor, subunit A, domain 2"/>
    <property type="match status" value="2"/>
</dbReference>
<dbReference type="PANTHER" id="PTHR47386">
    <property type="entry name" value="TUMOR NECROSIS FACTOR RECEPTOR SUPERFAMILY MEMBER 1B"/>
    <property type="match status" value="1"/>
</dbReference>
<evidence type="ECO:0000313" key="9">
    <source>
        <dbReference type="EMBL" id="AWP02607.1"/>
    </source>
</evidence>
<dbReference type="GO" id="GO:0006955">
    <property type="term" value="P:immune response"/>
    <property type="evidence" value="ECO:0007669"/>
    <property type="project" value="InterPro"/>
</dbReference>
<comment type="caution">
    <text evidence="5">Lacks conserved residue(s) required for the propagation of feature annotation.</text>
</comment>
<keyword evidence="1" id="KW-0732">Signal</keyword>
<feature type="disulfide bond" evidence="5">
    <location>
        <begin position="186"/>
        <end position="201"/>
    </location>
</feature>
<feature type="region of interest" description="Disordered" evidence="6">
    <location>
        <begin position="500"/>
        <end position="582"/>
    </location>
</feature>
<dbReference type="GO" id="GO:0150079">
    <property type="term" value="P:negative regulation of neuroinflammatory response"/>
    <property type="evidence" value="ECO:0007669"/>
    <property type="project" value="TreeGrafter"/>
</dbReference>
<feature type="repeat" description="TNFR-Cys" evidence="5">
    <location>
        <begin position="312"/>
        <end position="350"/>
    </location>
</feature>
<feature type="disulfide bond" evidence="5">
    <location>
        <begin position="292"/>
        <end position="310"/>
    </location>
</feature>
<feature type="disulfide bond" evidence="5">
    <location>
        <begin position="205"/>
        <end position="223"/>
    </location>
</feature>
<name>A0A2U9BFA8_SCOMX</name>
<feature type="repeat" description="TNFR-Cys" evidence="5">
    <location>
        <begin position="225"/>
        <end position="267"/>
    </location>
</feature>
<dbReference type="PROSITE" id="PS00652">
    <property type="entry name" value="TNFR_NGFR_1"/>
    <property type="match status" value="1"/>
</dbReference>
<dbReference type="GO" id="GO:0048714">
    <property type="term" value="P:positive regulation of oligodendrocyte differentiation"/>
    <property type="evidence" value="ECO:0007669"/>
    <property type="project" value="TreeGrafter"/>
</dbReference>
<evidence type="ECO:0000256" key="4">
    <source>
        <dbReference type="ARBA" id="ARBA00023180"/>
    </source>
</evidence>
<feature type="disulfide bond" evidence="5">
    <location>
        <begin position="202"/>
        <end position="215"/>
    </location>
</feature>
<feature type="repeat" description="TNFR-Cys" evidence="5">
    <location>
        <begin position="268"/>
        <end position="310"/>
    </location>
</feature>
<dbReference type="AlphaFoldDB" id="A0A2U9BFA8"/>
<feature type="domain" description="TNFR-Cys" evidence="8">
    <location>
        <begin position="268"/>
        <end position="310"/>
    </location>
</feature>
<dbReference type="GO" id="GO:0005031">
    <property type="term" value="F:tumor necrosis factor receptor activity"/>
    <property type="evidence" value="ECO:0007669"/>
    <property type="project" value="TreeGrafter"/>
</dbReference>
<dbReference type="GO" id="GO:0031643">
    <property type="term" value="P:positive regulation of myelination"/>
    <property type="evidence" value="ECO:0007669"/>
    <property type="project" value="TreeGrafter"/>
</dbReference>
<feature type="disulfide bond" evidence="5">
    <location>
        <begin position="313"/>
        <end position="328"/>
    </location>
</feature>
<dbReference type="EMBL" id="CP026248">
    <property type="protein sequence ID" value="AWP02607.1"/>
    <property type="molecule type" value="Genomic_DNA"/>
</dbReference>
<feature type="region of interest" description="Disordered" evidence="6">
    <location>
        <begin position="1"/>
        <end position="111"/>
    </location>
</feature>
<accession>A0A2U9BFA8</accession>
<organism evidence="9 10">
    <name type="scientific">Scophthalmus maximus</name>
    <name type="common">Turbot</name>
    <name type="synonym">Psetta maxima</name>
    <dbReference type="NCBI Taxonomy" id="52904"/>
    <lineage>
        <taxon>Eukaryota</taxon>
        <taxon>Metazoa</taxon>
        <taxon>Chordata</taxon>
        <taxon>Craniata</taxon>
        <taxon>Vertebrata</taxon>
        <taxon>Euteleostomi</taxon>
        <taxon>Actinopterygii</taxon>
        <taxon>Neopterygii</taxon>
        <taxon>Teleostei</taxon>
        <taxon>Neoteleostei</taxon>
        <taxon>Acanthomorphata</taxon>
        <taxon>Carangaria</taxon>
        <taxon>Pleuronectiformes</taxon>
        <taxon>Pleuronectoidei</taxon>
        <taxon>Scophthalmidae</taxon>
        <taxon>Scophthalmus</taxon>
    </lineage>
</organism>
<dbReference type="GO" id="GO:0002724">
    <property type="term" value="P:regulation of T cell cytokine production"/>
    <property type="evidence" value="ECO:0007669"/>
    <property type="project" value="TreeGrafter"/>
</dbReference>
<evidence type="ECO:0000313" key="10">
    <source>
        <dbReference type="Proteomes" id="UP000246464"/>
    </source>
</evidence>
<feature type="compositionally biased region" description="Polar residues" evidence="6">
    <location>
        <begin position="86"/>
        <end position="101"/>
    </location>
</feature>
<keyword evidence="2" id="KW-0677">Repeat</keyword>
<reference evidence="9 10" key="1">
    <citation type="submission" date="2017-12" db="EMBL/GenBank/DDBJ databases">
        <title>Integrating genomic resources of turbot (Scophthalmus maximus) in depth evaluation of genetic and physical mapping variation across individuals.</title>
        <authorList>
            <person name="Martinez P."/>
        </authorList>
    </citation>
    <scope>NUCLEOTIDE SEQUENCE [LARGE SCALE GENOMIC DNA]</scope>
</reference>
<evidence type="ECO:0000256" key="7">
    <source>
        <dbReference type="SAM" id="Phobius"/>
    </source>
</evidence>
<feature type="compositionally biased region" description="Basic and acidic residues" evidence="6">
    <location>
        <begin position="8"/>
        <end position="66"/>
    </location>
</feature>
<feature type="compositionally biased region" description="Polar residues" evidence="6">
    <location>
        <begin position="529"/>
        <end position="543"/>
    </location>
</feature>
<feature type="domain" description="TNFR-Cys" evidence="8">
    <location>
        <begin position="312"/>
        <end position="350"/>
    </location>
</feature>
<dbReference type="GO" id="GO:0043120">
    <property type="term" value="F:tumor necrosis factor binding"/>
    <property type="evidence" value="ECO:0007669"/>
    <property type="project" value="TreeGrafter"/>
</dbReference>
<evidence type="ECO:0000256" key="2">
    <source>
        <dbReference type="ARBA" id="ARBA00022737"/>
    </source>
</evidence>
<dbReference type="GO" id="GO:0016020">
    <property type="term" value="C:membrane"/>
    <property type="evidence" value="ECO:0007669"/>
    <property type="project" value="InterPro"/>
</dbReference>
<feature type="repeat" description="TNFR-Cys" evidence="5">
    <location>
        <begin position="185"/>
        <end position="223"/>
    </location>
</feature>
<evidence type="ECO:0000256" key="3">
    <source>
        <dbReference type="ARBA" id="ARBA00023157"/>
    </source>
</evidence>
<dbReference type="Proteomes" id="UP000246464">
    <property type="component" value="Chromosome 6"/>
</dbReference>
<dbReference type="SMART" id="SM00208">
    <property type="entry name" value="TNFR"/>
    <property type="match status" value="4"/>
</dbReference>
<feature type="transmembrane region" description="Helical" evidence="7">
    <location>
        <begin position="419"/>
        <end position="442"/>
    </location>
</feature>
<feature type="region of interest" description="Disordered" evidence="6">
    <location>
        <begin position="600"/>
        <end position="646"/>
    </location>
</feature>
<protein>
    <submittedName>
        <fullName evidence="9">Tumor necrosis factor receptor-2</fullName>
    </submittedName>
</protein>
<dbReference type="InterPro" id="IPR051670">
    <property type="entry name" value="TNF_chemokine_rcpt-like"/>
</dbReference>
<proteinExistence type="predicted"/>
<feature type="domain" description="TNFR-Cys" evidence="8">
    <location>
        <begin position="225"/>
        <end position="267"/>
    </location>
</feature>
<evidence type="ECO:0000256" key="6">
    <source>
        <dbReference type="SAM" id="MobiDB-lite"/>
    </source>
</evidence>
<dbReference type="InterPro" id="IPR008063">
    <property type="entry name" value="Fas_rcpt"/>
</dbReference>
<gene>
    <name evidence="9" type="ORF">SMAX5B_002295</name>
</gene>
<keyword evidence="9" id="KW-0675">Receptor</keyword>
<evidence type="ECO:0000256" key="1">
    <source>
        <dbReference type="ARBA" id="ARBA00022729"/>
    </source>
</evidence>
<keyword evidence="7" id="KW-1133">Transmembrane helix</keyword>